<dbReference type="AlphaFoldDB" id="A0A8B8CRL1"/>
<accession>A0A8B8CRL1</accession>
<dbReference type="OrthoDB" id="6508726at2759"/>
<dbReference type="GeneID" id="111121455"/>
<proteinExistence type="predicted"/>
<dbReference type="InterPro" id="IPR039499">
    <property type="entry name" value="LURA1/LRA25"/>
</dbReference>
<feature type="region of interest" description="Disordered" evidence="1">
    <location>
        <begin position="152"/>
        <end position="175"/>
    </location>
</feature>
<sequence length="208" mass="23911">MEQENYGREMTTDRYTESIEVSNKCREFYLKRMEDAENRKQSAQTIPTPRGGRNTSIDKAMSKLREEMNSLMDQDLSLMKQLLVLNETIEELKWKRRCSYDSMPDSSAELDVSDWDLSDGDTFDSCDDVCKASQKVKTEIPEVTSLSNAIKHKCTTQESHNNSTRKTDKKSEKMSKIKIENAIYKQTSEEDQSSCDSGIFEGFVEECS</sequence>
<gene>
    <name evidence="3" type="primary">LOC111121455</name>
</gene>
<protein>
    <submittedName>
        <fullName evidence="3">Uncharacterized protein LOC111121455</fullName>
    </submittedName>
</protein>
<evidence type="ECO:0000313" key="2">
    <source>
        <dbReference type="Proteomes" id="UP000694844"/>
    </source>
</evidence>
<dbReference type="RefSeq" id="XP_022318458.1">
    <property type="nucleotide sequence ID" value="XM_022462750.1"/>
</dbReference>
<name>A0A8B8CRL1_CRAVI</name>
<dbReference type="KEGG" id="cvn:111121455"/>
<feature type="region of interest" description="Disordered" evidence="1">
    <location>
        <begin position="36"/>
        <end position="56"/>
    </location>
</feature>
<keyword evidence="2" id="KW-1185">Reference proteome</keyword>
<evidence type="ECO:0000313" key="3">
    <source>
        <dbReference type="RefSeq" id="XP_022318458.1"/>
    </source>
</evidence>
<organism evidence="2 3">
    <name type="scientific">Crassostrea virginica</name>
    <name type="common">Eastern oyster</name>
    <dbReference type="NCBI Taxonomy" id="6565"/>
    <lineage>
        <taxon>Eukaryota</taxon>
        <taxon>Metazoa</taxon>
        <taxon>Spiralia</taxon>
        <taxon>Lophotrochozoa</taxon>
        <taxon>Mollusca</taxon>
        <taxon>Bivalvia</taxon>
        <taxon>Autobranchia</taxon>
        <taxon>Pteriomorphia</taxon>
        <taxon>Ostreida</taxon>
        <taxon>Ostreoidea</taxon>
        <taxon>Ostreidae</taxon>
        <taxon>Crassostrea</taxon>
    </lineage>
</organism>
<dbReference type="Pfam" id="PF14854">
    <property type="entry name" value="LURAP"/>
    <property type="match status" value="1"/>
</dbReference>
<evidence type="ECO:0000256" key="1">
    <source>
        <dbReference type="SAM" id="MobiDB-lite"/>
    </source>
</evidence>
<feature type="compositionally biased region" description="Polar residues" evidence="1">
    <location>
        <begin position="41"/>
        <end position="56"/>
    </location>
</feature>
<feature type="compositionally biased region" description="Basic and acidic residues" evidence="1">
    <location>
        <begin position="165"/>
        <end position="175"/>
    </location>
</feature>
<dbReference type="Proteomes" id="UP000694844">
    <property type="component" value="Chromosome 2"/>
</dbReference>
<reference evidence="3" key="1">
    <citation type="submission" date="2025-08" db="UniProtKB">
        <authorList>
            <consortium name="RefSeq"/>
        </authorList>
    </citation>
    <scope>IDENTIFICATION</scope>
    <source>
        <tissue evidence="3">Whole sample</tissue>
    </source>
</reference>